<organism evidence="1 2">
    <name type="scientific">Chrysemys picta bellii</name>
    <name type="common">Western painted turtle</name>
    <name type="synonym">Emys bellii</name>
    <dbReference type="NCBI Taxonomy" id="8478"/>
    <lineage>
        <taxon>Eukaryota</taxon>
        <taxon>Metazoa</taxon>
        <taxon>Chordata</taxon>
        <taxon>Craniata</taxon>
        <taxon>Vertebrata</taxon>
        <taxon>Euteleostomi</taxon>
        <taxon>Archelosauria</taxon>
        <taxon>Testudinata</taxon>
        <taxon>Testudines</taxon>
        <taxon>Cryptodira</taxon>
        <taxon>Durocryptodira</taxon>
        <taxon>Testudinoidea</taxon>
        <taxon>Emydidae</taxon>
        <taxon>Chrysemys</taxon>
    </lineage>
</organism>
<accession>A0A8C3PBR8</accession>
<dbReference type="OMA" id="KMDFHYS"/>
<protein>
    <submittedName>
        <fullName evidence="1">Uncharacterized protein</fullName>
    </submittedName>
</protein>
<dbReference type="OrthoDB" id="10253073at2759"/>
<reference evidence="1" key="2">
    <citation type="submission" date="2025-09" db="UniProtKB">
        <authorList>
            <consortium name="Ensembl"/>
        </authorList>
    </citation>
    <scope>IDENTIFICATION</scope>
</reference>
<dbReference type="Proteomes" id="UP000694380">
    <property type="component" value="Unplaced"/>
</dbReference>
<dbReference type="Ensembl" id="ENSCPBT00000036307.1">
    <property type="protein sequence ID" value="ENSCPBP00000030840.1"/>
    <property type="gene ID" value="ENSCPBG00000021690.1"/>
</dbReference>
<dbReference type="GeneID" id="101948532"/>
<proteinExistence type="predicted"/>
<dbReference type="GeneTree" id="ENSGT00940000166463"/>
<dbReference type="CDD" id="cd21090">
    <property type="entry name" value="C11orf65"/>
    <property type="match status" value="1"/>
</dbReference>
<evidence type="ECO:0000313" key="1">
    <source>
        <dbReference type="Ensembl" id="ENSCPBP00000030840.1"/>
    </source>
</evidence>
<gene>
    <name evidence="1" type="primary">C1H11orf65</name>
</gene>
<dbReference type="PANTHER" id="PTHR33504:SF2">
    <property type="entry name" value="PROTEIN MFI"/>
    <property type="match status" value="1"/>
</dbReference>
<dbReference type="AlphaFoldDB" id="A0A8C3PBR8"/>
<reference evidence="1" key="1">
    <citation type="submission" date="2025-08" db="UniProtKB">
        <authorList>
            <consortium name="Ensembl"/>
        </authorList>
    </citation>
    <scope>IDENTIFICATION</scope>
</reference>
<sequence>MPMEEDKQNQAARVIQRCWKRCINVRVFRYYKELIGFRGVGDPHLLMKCIDPREAELLDAAAGVYIRFRLGGTKYPPSIYYKIFTYRPIVDMCANSPKDYTKPAYKQLLPEAIHGKIWKDDRSGWYKRVENNGWRLLSIRFWRTIDPLTDEDNTKEKEFHYSKLKRKQDIDRRRKRRKIEWMTKMYYAGSLRVKTEDPTTAILIQRSAEGIVNAVEKGGTDNVMEWEVDELLQWTNALNFEEYISQWKEIATSNSSANYQGFQFIVSQHDPCEFSQLSHGNIQETPIPNPLPLNETDFKSGTSITPLNSPCNLPMDNNSE</sequence>
<keyword evidence="2" id="KW-1185">Reference proteome</keyword>
<dbReference type="PANTHER" id="PTHR33504">
    <property type="entry name" value="NADH DEHYDROGENASE (UBIQUINONE) 1 BETA SUBCOMPLEX, 4"/>
    <property type="match status" value="1"/>
</dbReference>
<dbReference type="KEGG" id="cpic:101948532"/>
<evidence type="ECO:0000313" key="2">
    <source>
        <dbReference type="Proteomes" id="UP000694380"/>
    </source>
</evidence>
<dbReference type="CTD" id="100348041"/>
<name>A0A8C3PBR8_CHRPI</name>